<dbReference type="InterPro" id="IPR005467">
    <property type="entry name" value="His_kinase_dom"/>
</dbReference>
<dbReference type="FunFam" id="3.30.565.10:FF:000010">
    <property type="entry name" value="Sensor histidine kinase RcsC"/>
    <property type="match status" value="1"/>
</dbReference>
<keyword evidence="18" id="KW-1185">Reference proteome</keyword>
<dbReference type="SMART" id="SM00091">
    <property type="entry name" value="PAS"/>
    <property type="match status" value="2"/>
</dbReference>
<evidence type="ECO:0000256" key="1">
    <source>
        <dbReference type="ARBA" id="ARBA00000085"/>
    </source>
</evidence>
<organism evidence="17 18">
    <name type="scientific">Flavobacterium gillisiae</name>
    <dbReference type="NCBI Taxonomy" id="150146"/>
    <lineage>
        <taxon>Bacteria</taxon>
        <taxon>Pseudomonadati</taxon>
        <taxon>Bacteroidota</taxon>
        <taxon>Flavobacteriia</taxon>
        <taxon>Flavobacteriales</taxon>
        <taxon>Flavobacteriaceae</taxon>
        <taxon>Flavobacterium</taxon>
    </lineage>
</organism>
<dbReference type="InterPro" id="IPR003661">
    <property type="entry name" value="HisK_dim/P_dom"/>
</dbReference>
<dbReference type="Gene3D" id="3.30.450.20">
    <property type="entry name" value="PAS domain"/>
    <property type="match status" value="3"/>
</dbReference>
<evidence type="ECO:0000313" key="17">
    <source>
        <dbReference type="EMBL" id="SEA71497.1"/>
    </source>
</evidence>
<feature type="domain" description="Histidine kinase" evidence="14">
    <location>
        <begin position="442"/>
        <end position="663"/>
    </location>
</feature>
<dbReference type="CDD" id="cd17546">
    <property type="entry name" value="REC_hyHK_CKI1_RcsC-like"/>
    <property type="match status" value="1"/>
</dbReference>
<dbReference type="PROSITE" id="PS50110">
    <property type="entry name" value="RESPONSE_REGULATORY"/>
    <property type="match status" value="1"/>
</dbReference>
<dbReference type="InterPro" id="IPR036890">
    <property type="entry name" value="HATPase_C_sf"/>
</dbReference>
<evidence type="ECO:0000259" key="14">
    <source>
        <dbReference type="PROSITE" id="PS50109"/>
    </source>
</evidence>
<dbReference type="OrthoDB" id="9766459at2"/>
<dbReference type="PROSITE" id="PS50109">
    <property type="entry name" value="HIS_KIN"/>
    <property type="match status" value="1"/>
</dbReference>
<evidence type="ECO:0000256" key="10">
    <source>
        <dbReference type="ARBA" id="ARBA00022989"/>
    </source>
</evidence>
<dbReference type="SUPFAM" id="SSF55874">
    <property type="entry name" value="ATPase domain of HSP90 chaperone/DNA topoisomerase II/histidine kinase"/>
    <property type="match status" value="1"/>
</dbReference>
<dbReference type="InterPro" id="IPR013655">
    <property type="entry name" value="PAS_fold_3"/>
</dbReference>
<dbReference type="InterPro" id="IPR035965">
    <property type="entry name" value="PAS-like_dom_sf"/>
</dbReference>
<dbReference type="RefSeq" id="WP_091089941.1">
    <property type="nucleotide sequence ID" value="NZ_FNRD01000007.1"/>
</dbReference>
<keyword evidence="6" id="KW-0812">Transmembrane</keyword>
<sequence length="804" mass="90835">MENSKNEKSKSAPLDPILMDLAEAKFQNLISQAPVLIVTYHGPTFIIQTVNKTALNIWRKSYDEIINKPLFEVAPELENSLTTILTDIYTSGEPYISYEIPVEIKRTGKPDTAYFNMVYQPLRDLDNLIYGIIVIGTEVTETVNARKLIEENEKRFSNILSQSLMAIAIFEGPDLVVTFANEQMLNVLGKGISVLNKPLLEGVPELKDQDFPQLLADVYTTGVVHEGFETKAILIRDGIPVDAYFNFMYQPYRDVDDSIMGITVLATVVTEQVLAKKQIEKNNVEINKIARHLKLATDSAKVGIWSLDLISSKLEWSNMHKVMWGYDENREDLTYEHWHKVIVPEDKEMALRKVEGAKVFPGMYEVDYRISRANDGVIVWIKSTGLYHYDKFGIAHTFTGISIDISEQKRIDAELTEAKQKAEADKKIADHAVMAKQQFLSNMSHEIRTPMNAIIGFTKVLMKTDLNEKQKEYLQAIKSSGDTLIVLIDDILDLAKVDAGKMIFINAPFKMSQSITTILHLFETKIQEKNLELVKEYDSRIPEILLGDSVRLHQIMINLLGNAIKFTAKGIINVSINLVSEEDENVTVEIKVTDSGIGIPENKIASIFENFEQAHTITSSLYGGTGLGLAIVKQLVEKQGGTISVKSKVDEGSTFSFTLSYQKKQPDSDSNVEEDRELELDNEIKNIKVLVVEDVKLNQLLLRTILDDFKFAWDMADNGKIAIEKIQTNDYDIILMDLQMPIMNGFETTEYIRNKMNLQTPIIALTADVTTVDVEKCKSVGMNDYISKPLDEKLLYTKILDLIK</sequence>
<dbReference type="EMBL" id="FNRD01000007">
    <property type="protein sequence ID" value="SEA71497.1"/>
    <property type="molecule type" value="Genomic_DNA"/>
</dbReference>
<dbReference type="CDD" id="cd16922">
    <property type="entry name" value="HATPase_EvgS-ArcB-TorS-like"/>
    <property type="match status" value="1"/>
</dbReference>
<dbReference type="Gene3D" id="3.30.565.10">
    <property type="entry name" value="Histidine kinase-like ATPase, C-terminal domain"/>
    <property type="match status" value="1"/>
</dbReference>
<dbReference type="GO" id="GO:0000155">
    <property type="term" value="F:phosphorelay sensor kinase activity"/>
    <property type="evidence" value="ECO:0007669"/>
    <property type="project" value="InterPro"/>
</dbReference>
<feature type="domain" description="Response regulatory" evidence="15">
    <location>
        <begin position="688"/>
        <end position="803"/>
    </location>
</feature>
<keyword evidence="11" id="KW-0902">Two-component regulatory system</keyword>
<dbReference type="SUPFAM" id="SSF55785">
    <property type="entry name" value="PYP-like sensor domain (PAS domain)"/>
    <property type="match status" value="3"/>
</dbReference>
<dbReference type="PANTHER" id="PTHR45339:SF1">
    <property type="entry name" value="HYBRID SIGNAL TRANSDUCTION HISTIDINE KINASE J"/>
    <property type="match status" value="1"/>
</dbReference>
<protein>
    <recommendedName>
        <fullName evidence="3">histidine kinase</fullName>
        <ecNumber evidence="3">2.7.13.3</ecNumber>
    </recommendedName>
</protein>
<dbReference type="SMART" id="SM00448">
    <property type="entry name" value="REC"/>
    <property type="match status" value="1"/>
</dbReference>
<dbReference type="InterPro" id="IPR003594">
    <property type="entry name" value="HATPase_dom"/>
</dbReference>
<dbReference type="GO" id="GO:0005524">
    <property type="term" value="F:ATP binding"/>
    <property type="evidence" value="ECO:0007669"/>
    <property type="project" value="UniProtKB-KW"/>
</dbReference>
<dbReference type="Gene3D" id="3.40.50.2300">
    <property type="match status" value="1"/>
</dbReference>
<dbReference type="Gene3D" id="1.10.287.130">
    <property type="match status" value="1"/>
</dbReference>
<dbReference type="InterPro" id="IPR001789">
    <property type="entry name" value="Sig_transdc_resp-reg_receiver"/>
</dbReference>
<evidence type="ECO:0000256" key="8">
    <source>
        <dbReference type="ARBA" id="ARBA00022777"/>
    </source>
</evidence>
<dbReference type="Pfam" id="PF02518">
    <property type="entry name" value="HATPase_c"/>
    <property type="match status" value="1"/>
</dbReference>
<keyword evidence="10" id="KW-1133">Transmembrane helix</keyword>
<dbReference type="Gene3D" id="2.10.70.100">
    <property type="match status" value="1"/>
</dbReference>
<dbReference type="Pfam" id="PF00512">
    <property type="entry name" value="HisKA"/>
    <property type="match status" value="1"/>
</dbReference>
<evidence type="ECO:0000256" key="13">
    <source>
        <dbReference type="PROSITE-ProRule" id="PRU00169"/>
    </source>
</evidence>
<dbReference type="CDD" id="cd00082">
    <property type="entry name" value="HisKA"/>
    <property type="match status" value="1"/>
</dbReference>
<evidence type="ECO:0000256" key="7">
    <source>
        <dbReference type="ARBA" id="ARBA00022741"/>
    </source>
</evidence>
<evidence type="ECO:0000259" key="15">
    <source>
        <dbReference type="PROSITE" id="PS50110"/>
    </source>
</evidence>
<dbReference type="SUPFAM" id="SSF52172">
    <property type="entry name" value="CheY-like"/>
    <property type="match status" value="1"/>
</dbReference>
<evidence type="ECO:0000256" key="6">
    <source>
        <dbReference type="ARBA" id="ARBA00022692"/>
    </source>
</evidence>
<dbReference type="Proteomes" id="UP000198951">
    <property type="component" value="Unassembled WGS sequence"/>
</dbReference>
<feature type="domain" description="PAC" evidence="16">
    <location>
        <begin position="364"/>
        <end position="417"/>
    </location>
</feature>
<dbReference type="PRINTS" id="PR00344">
    <property type="entry name" value="BCTRLSENSOR"/>
</dbReference>
<dbReference type="SMART" id="SM00388">
    <property type="entry name" value="HisKA"/>
    <property type="match status" value="1"/>
</dbReference>
<evidence type="ECO:0000256" key="9">
    <source>
        <dbReference type="ARBA" id="ARBA00022840"/>
    </source>
</evidence>
<keyword evidence="4 13" id="KW-0597">Phosphoprotein</keyword>
<keyword evidence="7" id="KW-0547">Nucleotide-binding</keyword>
<dbReference type="InterPro" id="IPR011006">
    <property type="entry name" value="CheY-like_superfamily"/>
</dbReference>
<dbReference type="GO" id="GO:0016020">
    <property type="term" value="C:membrane"/>
    <property type="evidence" value="ECO:0007669"/>
    <property type="project" value="UniProtKB-SubCell"/>
</dbReference>
<dbReference type="PANTHER" id="PTHR45339">
    <property type="entry name" value="HYBRID SIGNAL TRANSDUCTION HISTIDINE KINASE J"/>
    <property type="match status" value="1"/>
</dbReference>
<reference evidence="18" key="1">
    <citation type="submission" date="2016-10" db="EMBL/GenBank/DDBJ databases">
        <authorList>
            <person name="Varghese N."/>
            <person name="Submissions S."/>
        </authorList>
    </citation>
    <scope>NUCLEOTIDE SEQUENCE [LARGE SCALE GENOMIC DNA]</scope>
    <source>
        <strain evidence="18">DSM 22376</strain>
    </source>
</reference>
<dbReference type="EC" id="2.7.13.3" evidence="3"/>
<accession>A0A1H4DFX3</accession>
<comment type="catalytic activity">
    <reaction evidence="1">
        <text>ATP + protein L-histidine = ADP + protein N-phospho-L-histidine.</text>
        <dbReference type="EC" id="2.7.13.3"/>
    </reaction>
</comment>
<dbReference type="NCBIfam" id="TIGR00229">
    <property type="entry name" value="sensory_box"/>
    <property type="match status" value="1"/>
</dbReference>
<comment type="subcellular location">
    <subcellularLocation>
        <location evidence="2">Membrane</location>
    </subcellularLocation>
</comment>
<proteinExistence type="predicted"/>
<dbReference type="SMART" id="SM00387">
    <property type="entry name" value="HATPase_c"/>
    <property type="match status" value="1"/>
</dbReference>
<evidence type="ECO:0000313" key="18">
    <source>
        <dbReference type="Proteomes" id="UP000198951"/>
    </source>
</evidence>
<dbReference type="PROSITE" id="PS50113">
    <property type="entry name" value="PAC"/>
    <property type="match status" value="1"/>
</dbReference>
<evidence type="ECO:0000256" key="5">
    <source>
        <dbReference type="ARBA" id="ARBA00022679"/>
    </source>
</evidence>
<evidence type="ECO:0000256" key="4">
    <source>
        <dbReference type="ARBA" id="ARBA00022553"/>
    </source>
</evidence>
<keyword evidence="12" id="KW-0472">Membrane</keyword>
<dbReference type="InterPro" id="IPR000700">
    <property type="entry name" value="PAS-assoc_C"/>
</dbReference>
<evidence type="ECO:0000256" key="3">
    <source>
        <dbReference type="ARBA" id="ARBA00012438"/>
    </source>
</evidence>
<keyword evidence="5" id="KW-0808">Transferase</keyword>
<dbReference type="InterPro" id="IPR004358">
    <property type="entry name" value="Sig_transdc_His_kin-like_C"/>
</dbReference>
<name>A0A1H4DFX3_9FLAO</name>
<dbReference type="Pfam" id="PF00072">
    <property type="entry name" value="Response_reg"/>
    <property type="match status" value="1"/>
</dbReference>
<keyword evidence="9" id="KW-0067">ATP-binding</keyword>
<dbReference type="FunFam" id="1.10.287.130:FF:000004">
    <property type="entry name" value="Ethylene receptor 1"/>
    <property type="match status" value="1"/>
</dbReference>
<dbReference type="InterPro" id="IPR000014">
    <property type="entry name" value="PAS"/>
</dbReference>
<evidence type="ECO:0000256" key="11">
    <source>
        <dbReference type="ARBA" id="ARBA00023012"/>
    </source>
</evidence>
<dbReference type="AlphaFoldDB" id="A0A1H4DFX3"/>
<feature type="modified residue" description="4-aspartylphosphate" evidence="13">
    <location>
        <position position="737"/>
    </location>
</feature>
<evidence type="ECO:0000259" key="16">
    <source>
        <dbReference type="PROSITE" id="PS50113"/>
    </source>
</evidence>
<dbReference type="STRING" id="150146.SAMN05443667_107213"/>
<keyword evidence="8" id="KW-0418">Kinase</keyword>
<evidence type="ECO:0000256" key="2">
    <source>
        <dbReference type="ARBA" id="ARBA00004370"/>
    </source>
</evidence>
<evidence type="ECO:0000256" key="12">
    <source>
        <dbReference type="ARBA" id="ARBA00023136"/>
    </source>
</evidence>
<gene>
    <name evidence="17" type="ORF">SAMN05443667_107213</name>
</gene>
<dbReference type="Pfam" id="PF08447">
    <property type="entry name" value="PAS_3"/>
    <property type="match status" value="1"/>
</dbReference>
<dbReference type="SUPFAM" id="SSF47384">
    <property type="entry name" value="Homodimeric domain of signal transducing histidine kinase"/>
    <property type="match status" value="1"/>
</dbReference>
<dbReference type="InterPro" id="IPR036097">
    <property type="entry name" value="HisK_dim/P_sf"/>
</dbReference>